<evidence type="ECO:0000313" key="4">
    <source>
        <dbReference type="WBParaSite" id="SCUD_0000549401-mRNA-1"/>
    </source>
</evidence>
<evidence type="ECO:0000313" key="3">
    <source>
        <dbReference type="Proteomes" id="UP000279833"/>
    </source>
</evidence>
<keyword evidence="3" id="KW-1185">Reference proteome</keyword>
<feature type="signal peptide" evidence="1">
    <location>
        <begin position="1"/>
        <end position="21"/>
    </location>
</feature>
<keyword evidence="1" id="KW-0732">Signal</keyword>
<reference evidence="4" key="1">
    <citation type="submission" date="2016-06" db="UniProtKB">
        <authorList>
            <consortium name="WormBaseParasite"/>
        </authorList>
    </citation>
    <scope>IDENTIFICATION</scope>
</reference>
<dbReference type="STRING" id="6186.A0A183JS05"/>
<evidence type="ECO:0000313" key="2">
    <source>
        <dbReference type="EMBL" id="VDO96175.1"/>
    </source>
</evidence>
<dbReference type="WBParaSite" id="SCUD_0000549401-mRNA-1">
    <property type="protein sequence ID" value="SCUD_0000549401-mRNA-1"/>
    <property type="gene ID" value="SCUD_0000549401"/>
</dbReference>
<dbReference type="EMBL" id="UZAK01009147">
    <property type="protein sequence ID" value="VDO96175.1"/>
    <property type="molecule type" value="Genomic_DNA"/>
</dbReference>
<feature type="chain" id="PRO_5043140668" evidence="1">
    <location>
        <begin position="22"/>
        <end position="137"/>
    </location>
</feature>
<organism evidence="4">
    <name type="scientific">Schistosoma curassoni</name>
    <dbReference type="NCBI Taxonomy" id="6186"/>
    <lineage>
        <taxon>Eukaryota</taxon>
        <taxon>Metazoa</taxon>
        <taxon>Spiralia</taxon>
        <taxon>Lophotrochozoa</taxon>
        <taxon>Platyhelminthes</taxon>
        <taxon>Trematoda</taxon>
        <taxon>Digenea</taxon>
        <taxon>Strigeidida</taxon>
        <taxon>Schistosomatoidea</taxon>
        <taxon>Schistosomatidae</taxon>
        <taxon>Schistosoma</taxon>
    </lineage>
</organism>
<reference evidence="2 3" key="2">
    <citation type="submission" date="2018-11" db="EMBL/GenBank/DDBJ databases">
        <authorList>
            <consortium name="Pathogen Informatics"/>
        </authorList>
    </citation>
    <scope>NUCLEOTIDE SEQUENCE [LARGE SCALE GENOMIC DNA]</scope>
    <source>
        <strain evidence="2">Dakar</strain>
        <strain evidence="3">Dakar, Senegal</strain>
    </source>
</reference>
<protein>
    <submittedName>
        <fullName evidence="4">EF-hand_2 domain-containing protein</fullName>
    </submittedName>
</protein>
<gene>
    <name evidence="2" type="ORF">SCUD_LOCUS5494</name>
</gene>
<dbReference type="Proteomes" id="UP000279833">
    <property type="component" value="Unassembled WGS sequence"/>
</dbReference>
<proteinExistence type="predicted"/>
<accession>A0A183JS05</accession>
<dbReference type="AlphaFoldDB" id="A0A183JS05"/>
<name>A0A183JS05_9TREM</name>
<sequence length="137" mass="15264">MFFVIILFLVDSISISFVAESLKHIGHSQTLSNPILGQQTTDPFDRMISVPQIIDYLLQLFNHTRTLYGLNNHDQKSTTDSSYGHNSGVDADNLKVNEPCLNNIHGSNSNLKDHINEPYSTLPGSRPSDVSCTFKIT</sequence>
<evidence type="ECO:0000256" key="1">
    <source>
        <dbReference type="SAM" id="SignalP"/>
    </source>
</evidence>